<evidence type="ECO:0000313" key="2">
    <source>
        <dbReference type="Proteomes" id="UP001066276"/>
    </source>
</evidence>
<dbReference type="EMBL" id="JANPWB010000014">
    <property type="protein sequence ID" value="KAJ1102377.1"/>
    <property type="molecule type" value="Genomic_DNA"/>
</dbReference>
<proteinExistence type="predicted"/>
<sequence>MYRICRVLDAQAALCSQCIGMRRAHRPQGAPCPVPDVETSALRPVDWMRLALDAQGVPCPPSQGCALACSRCVGTRSASSRQDLPSRDTQGVPCPPSAGCALPCSRSVGTCCTPNMQTCRAHSVQGVPSSDVFPMPRMPLLQISSRCPADDAHCAHSPCSRCMGTCLALGAHRGHCFFSRCLGTCPMPSADPASDAQAGVPLLRCFQAAGGFVNAEDACSSCEWPGERREGGGRGCSSLHVSPSPSPPSLTFLPGASALNAL</sequence>
<accession>A0AAV7MJ43</accession>
<reference evidence="1" key="1">
    <citation type="journal article" date="2022" name="bioRxiv">
        <title>Sequencing and chromosome-scale assembly of the giantPleurodeles waltlgenome.</title>
        <authorList>
            <person name="Brown T."/>
            <person name="Elewa A."/>
            <person name="Iarovenko S."/>
            <person name="Subramanian E."/>
            <person name="Araus A.J."/>
            <person name="Petzold A."/>
            <person name="Susuki M."/>
            <person name="Suzuki K.-i.T."/>
            <person name="Hayashi T."/>
            <person name="Toyoda A."/>
            <person name="Oliveira C."/>
            <person name="Osipova E."/>
            <person name="Leigh N.D."/>
            <person name="Simon A."/>
            <person name="Yun M.H."/>
        </authorList>
    </citation>
    <scope>NUCLEOTIDE SEQUENCE</scope>
    <source>
        <strain evidence="1">20211129_DDA</strain>
        <tissue evidence="1">Liver</tissue>
    </source>
</reference>
<evidence type="ECO:0000313" key="1">
    <source>
        <dbReference type="EMBL" id="KAJ1102377.1"/>
    </source>
</evidence>
<keyword evidence="2" id="KW-1185">Reference proteome</keyword>
<organism evidence="1 2">
    <name type="scientific">Pleurodeles waltl</name>
    <name type="common">Iberian ribbed newt</name>
    <dbReference type="NCBI Taxonomy" id="8319"/>
    <lineage>
        <taxon>Eukaryota</taxon>
        <taxon>Metazoa</taxon>
        <taxon>Chordata</taxon>
        <taxon>Craniata</taxon>
        <taxon>Vertebrata</taxon>
        <taxon>Euteleostomi</taxon>
        <taxon>Amphibia</taxon>
        <taxon>Batrachia</taxon>
        <taxon>Caudata</taxon>
        <taxon>Salamandroidea</taxon>
        <taxon>Salamandridae</taxon>
        <taxon>Pleurodelinae</taxon>
        <taxon>Pleurodeles</taxon>
    </lineage>
</organism>
<protein>
    <submittedName>
        <fullName evidence="1">Uncharacterized protein</fullName>
    </submittedName>
</protein>
<name>A0AAV7MJ43_PLEWA</name>
<dbReference type="Proteomes" id="UP001066276">
    <property type="component" value="Chromosome 10"/>
</dbReference>
<comment type="caution">
    <text evidence="1">The sequence shown here is derived from an EMBL/GenBank/DDBJ whole genome shotgun (WGS) entry which is preliminary data.</text>
</comment>
<dbReference type="AlphaFoldDB" id="A0AAV7MJ43"/>
<gene>
    <name evidence="1" type="ORF">NDU88_007427</name>
</gene>